<name>A0AAD1UIN9_EUPCR</name>
<gene>
    <name evidence="2" type="ORF">ECRASSUSDP1_LOCUS9242</name>
</gene>
<dbReference type="Gene3D" id="3.30.360.20">
    <property type="entry name" value="RNA 3'-terminal phosphate cyclase, insert domain"/>
    <property type="match status" value="1"/>
</dbReference>
<dbReference type="InterPro" id="IPR036553">
    <property type="entry name" value="RPTC_insert"/>
</dbReference>
<comment type="caution">
    <text evidence="2">The sequence shown here is derived from an EMBL/GenBank/DDBJ whole genome shotgun (WGS) entry which is preliminary data.</text>
</comment>
<protein>
    <recommendedName>
        <fullName evidence="1">RNA 3'-terminal phosphate cyclase domain-containing protein</fullName>
    </recommendedName>
</protein>
<dbReference type="InterPro" id="IPR037136">
    <property type="entry name" value="RNA3'_phos_cyclase_dom_sf"/>
</dbReference>
<accession>A0AAD1UIN9</accession>
<evidence type="ECO:0000259" key="1">
    <source>
        <dbReference type="Pfam" id="PF01137"/>
    </source>
</evidence>
<dbReference type="GO" id="GO:0005634">
    <property type="term" value="C:nucleus"/>
    <property type="evidence" value="ECO:0007669"/>
    <property type="project" value="TreeGrafter"/>
</dbReference>
<dbReference type="InterPro" id="IPR013792">
    <property type="entry name" value="RNA3'P_cycl/enolpyr_Trfase_a/b"/>
</dbReference>
<feature type="domain" description="RNA 3'-terminal phosphate cyclase" evidence="1">
    <location>
        <begin position="15"/>
        <end position="360"/>
    </location>
</feature>
<reference evidence="2" key="1">
    <citation type="submission" date="2023-07" db="EMBL/GenBank/DDBJ databases">
        <authorList>
            <consortium name="AG Swart"/>
            <person name="Singh M."/>
            <person name="Singh A."/>
            <person name="Seah K."/>
            <person name="Emmerich C."/>
        </authorList>
    </citation>
    <scope>NUCLEOTIDE SEQUENCE</scope>
    <source>
        <strain evidence="2">DP1</strain>
    </source>
</reference>
<dbReference type="AlphaFoldDB" id="A0AAD1UIN9"/>
<dbReference type="InterPro" id="IPR023797">
    <property type="entry name" value="RNA3'_phos_cyclase_dom"/>
</dbReference>
<dbReference type="Pfam" id="PF01137">
    <property type="entry name" value="RTC"/>
    <property type="match status" value="1"/>
</dbReference>
<dbReference type="PANTHER" id="PTHR11096">
    <property type="entry name" value="RNA 3' TERMINAL PHOSPHATE CYCLASE"/>
    <property type="match status" value="1"/>
</dbReference>
<dbReference type="SUPFAM" id="SSF55205">
    <property type="entry name" value="EPT/RTPC-like"/>
    <property type="match status" value="1"/>
</dbReference>
<evidence type="ECO:0000313" key="3">
    <source>
        <dbReference type="Proteomes" id="UP001295684"/>
    </source>
</evidence>
<dbReference type="EMBL" id="CAMPGE010009078">
    <property type="protein sequence ID" value="CAI2367953.1"/>
    <property type="molecule type" value="Genomic_DNA"/>
</dbReference>
<dbReference type="InterPro" id="IPR000228">
    <property type="entry name" value="RNA3'_term_phos_cyc"/>
</dbReference>
<dbReference type="Proteomes" id="UP001295684">
    <property type="component" value="Unassembled WGS sequence"/>
</dbReference>
<dbReference type="GO" id="GO:0006396">
    <property type="term" value="P:RNA processing"/>
    <property type="evidence" value="ECO:0007669"/>
    <property type="project" value="InterPro"/>
</dbReference>
<dbReference type="GO" id="GO:0003963">
    <property type="term" value="F:RNA-3'-phosphate cyclase activity"/>
    <property type="evidence" value="ECO:0007669"/>
    <property type="project" value="TreeGrafter"/>
</dbReference>
<evidence type="ECO:0000313" key="2">
    <source>
        <dbReference type="EMBL" id="CAI2367953.1"/>
    </source>
</evidence>
<keyword evidence="3" id="KW-1185">Reference proteome</keyword>
<sequence>MESNQDVINIDGSEEEGGGQMFRMSVALAQILAKPLVVSNIRANRKPPGLKDQHLVGLKAMIEMSNAESTGAKMGSSEVYFESEGTIENKEISAECKGAGSMQLLLQVLLPAIIFAKNPEREETTVHMKGGSIGNWAPSYVSINHILKPLLANFGVDFSYSVKKHGFFPDVRGSCDLVATPSELPLRPIDFTKRAPVVSVDLRSVYCNKHMKEAYESQISGGLIPSLNEKLSELGLEVTEHSEYCEIKNPRAKAATLYCSCIITLENGLILEKELLFDGIKHVKKIVKGEYTSMPMTEEIDKYLQDILELINNETLCVDEHHADQIMIFMALAEGTSNIRTVSPLTGHINGMIRILNQVVPDAEIETTEFEGTTELKITGIGLKRS</sequence>
<dbReference type="Gene3D" id="3.65.10.20">
    <property type="entry name" value="RNA 3'-terminal phosphate cyclase domain"/>
    <property type="match status" value="1"/>
</dbReference>
<organism evidence="2 3">
    <name type="scientific">Euplotes crassus</name>
    <dbReference type="NCBI Taxonomy" id="5936"/>
    <lineage>
        <taxon>Eukaryota</taxon>
        <taxon>Sar</taxon>
        <taxon>Alveolata</taxon>
        <taxon>Ciliophora</taxon>
        <taxon>Intramacronucleata</taxon>
        <taxon>Spirotrichea</taxon>
        <taxon>Hypotrichia</taxon>
        <taxon>Euplotida</taxon>
        <taxon>Euplotidae</taxon>
        <taxon>Moneuplotes</taxon>
    </lineage>
</organism>
<dbReference type="PANTHER" id="PTHR11096:SF0">
    <property type="entry name" value="RNA 3'-TERMINAL PHOSPHATE CYCLASE"/>
    <property type="match status" value="1"/>
</dbReference>
<proteinExistence type="predicted"/>